<dbReference type="InterPro" id="IPR036974">
    <property type="entry name" value="PUA_sf"/>
</dbReference>
<evidence type="ECO:0000313" key="10">
    <source>
        <dbReference type="Proteomes" id="UP001271769"/>
    </source>
</evidence>
<name>A0ABU5DU56_9PROT</name>
<dbReference type="PANTHER" id="PTHR42873">
    <property type="entry name" value="RIBOSOMAL RNA LARGE SUBUNIT METHYLTRANSFERASE"/>
    <property type="match status" value="1"/>
</dbReference>
<comment type="subcellular location">
    <subcellularLocation>
        <location evidence="1">Cytoplasm</location>
    </subcellularLocation>
</comment>
<evidence type="ECO:0000256" key="1">
    <source>
        <dbReference type="ARBA" id="ARBA00004496"/>
    </source>
</evidence>
<dbReference type="CDD" id="cd21153">
    <property type="entry name" value="PUA_RlmI"/>
    <property type="match status" value="1"/>
</dbReference>
<dbReference type="EC" id="2.1.1.-" evidence="9"/>
<evidence type="ECO:0000256" key="4">
    <source>
        <dbReference type="ARBA" id="ARBA00022679"/>
    </source>
</evidence>
<dbReference type="Pfam" id="PF10672">
    <property type="entry name" value="Methyltrans_SAM"/>
    <property type="match status" value="1"/>
</dbReference>
<keyword evidence="2" id="KW-0963">Cytoplasm</keyword>
<comment type="caution">
    <text evidence="9">The sequence shown here is derived from an EMBL/GenBank/DDBJ whole genome shotgun (WGS) entry which is preliminary data.</text>
</comment>
<evidence type="ECO:0000259" key="8">
    <source>
        <dbReference type="Pfam" id="PF17785"/>
    </source>
</evidence>
<evidence type="ECO:0000313" key="9">
    <source>
        <dbReference type="EMBL" id="MDY0870733.1"/>
    </source>
</evidence>
<dbReference type="Pfam" id="PF17785">
    <property type="entry name" value="PUA_3"/>
    <property type="match status" value="1"/>
</dbReference>
<dbReference type="RefSeq" id="WP_320499059.1">
    <property type="nucleotide sequence ID" value="NZ_JAXCLX010000001.1"/>
</dbReference>
<dbReference type="InterPro" id="IPR041532">
    <property type="entry name" value="RlmI-like_PUA"/>
</dbReference>
<feature type="domain" description="S-adenosylmethionine-dependent methyltransferase" evidence="7">
    <location>
        <begin position="175"/>
        <end position="392"/>
    </location>
</feature>
<dbReference type="GO" id="GO:0008168">
    <property type="term" value="F:methyltransferase activity"/>
    <property type="evidence" value="ECO:0007669"/>
    <property type="project" value="UniProtKB-KW"/>
</dbReference>
<gene>
    <name evidence="9" type="ORF">SMD31_02325</name>
</gene>
<reference evidence="9 10" key="1">
    <citation type="journal article" date="2013" name="Antonie Van Leeuwenhoek">
        <title>Dongia rigui sp. nov., isolated from freshwater of a large wetland in Korea.</title>
        <authorList>
            <person name="Baik K.S."/>
            <person name="Hwang Y.M."/>
            <person name="Choi J.S."/>
            <person name="Kwon J."/>
            <person name="Seong C.N."/>
        </authorList>
    </citation>
    <scope>NUCLEOTIDE SEQUENCE [LARGE SCALE GENOMIC DNA]</scope>
    <source>
        <strain evidence="9 10">04SU4-P</strain>
    </source>
</reference>
<dbReference type="GO" id="GO:0032259">
    <property type="term" value="P:methylation"/>
    <property type="evidence" value="ECO:0007669"/>
    <property type="project" value="UniProtKB-KW"/>
</dbReference>
<evidence type="ECO:0000256" key="5">
    <source>
        <dbReference type="ARBA" id="ARBA00022691"/>
    </source>
</evidence>
<dbReference type="Proteomes" id="UP001271769">
    <property type="component" value="Unassembled WGS sequence"/>
</dbReference>
<dbReference type="CDD" id="cd11572">
    <property type="entry name" value="RlmI_M_like"/>
    <property type="match status" value="1"/>
</dbReference>
<dbReference type="CDD" id="cd02440">
    <property type="entry name" value="AdoMet_MTases"/>
    <property type="match status" value="1"/>
</dbReference>
<evidence type="ECO:0000259" key="7">
    <source>
        <dbReference type="Pfam" id="PF10672"/>
    </source>
</evidence>
<dbReference type="Gene3D" id="3.30.750.80">
    <property type="entry name" value="RNA methyltransferase domain (HRMD) like"/>
    <property type="match status" value="1"/>
</dbReference>
<dbReference type="InterPro" id="IPR029063">
    <property type="entry name" value="SAM-dependent_MTases_sf"/>
</dbReference>
<dbReference type="InterPro" id="IPR015947">
    <property type="entry name" value="PUA-like_sf"/>
</dbReference>
<keyword evidence="4 9" id="KW-0808">Transferase</keyword>
<dbReference type="Gene3D" id="2.30.130.10">
    <property type="entry name" value="PUA domain"/>
    <property type="match status" value="1"/>
</dbReference>
<feature type="domain" description="RlmI-like PUA" evidence="8">
    <location>
        <begin position="7"/>
        <end position="72"/>
    </location>
</feature>
<keyword evidence="10" id="KW-1185">Reference proteome</keyword>
<dbReference type="PROSITE" id="PS50890">
    <property type="entry name" value="PUA"/>
    <property type="match status" value="1"/>
</dbReference>
<sequence length="395" mass="43327">MTKRPTIHLKSGEERRVLGGHPWIYSNELQSGPELKAIKPGTITTLRQADGKPIGLVFFNPKSLISGRVITRDHSLEIDVQFWRRRLERALKLRERLIDVPFYRLAHAEADGFPGCVIDRYGDVVVIDVSSAGMDAELETLSAAIDALLSPRVIVARGDGPARELEGLEPLSRVLKGNLDEPVEVIENGARFLCDPRAGQKTGWFFDQRDNRALIARLAKGAHVLDAYCYMSGFGNQALKAGAEHVLALDRSAPALEFAKRAAEINGHAARFETRMGDAFDVLPEIAAGQKRFDIVVADPPAFVKSKKDFHQGARAYRKLARLAASCVGKDGILMLCSCSHNMPADELIKQAARGIQEAGRNARMLYHTGAAPDHPVHPGLPESAYLKALTFAIE</sequence>
<protein>
    <submittedName>
        <fullName evidence="9">Class I SAM-dependent rRNA methyltransferase</fullName>
        <ecNumber evidence="9">2.1.1.-</ecNumber>
    </submittedName>
</protein>
<dbReference type="SUPFAM" id="SSF88697">
    <property type="entry name" value="PUA domain-like"/>
    <property type="match status" value="1"/>
</dbReference>
<keyword evidence="5" id="KW-0949">S-adenosyl-L-methionine</keyword>
<dbReference type="SUPFAM" id="SSF53335">
    <property type="entry name" value="S-adenosyl-L-methionine-dependent methyltransferases"/>
    <property type="match status" value="1"/>
</dbReference>
<dbReference type="InterPro" id="IPR019614">
    <property type="entry name" value="SAM-dep_methyl-trfase"/>
</dbReference>
<accession>A0ABU5DU56</accession>
<comment type="similarity">
    <text evidence="6">Belongs to the methyltransferase superfamily. RlmI family.</text>
</comment>
<dbReference type="EMBL" id="JAXCLX010000001">
    <property type="protein sequence ID" value="MDY0870733.1"/>
    <property type="molecule type" value="Genomic_DNA"/>
</dbReference>
<dbReference type="Gene3D" id="3.40.50.150">
    <property type="entry name" value="Vaccinia Virus protein VP39"/>
    <property type="match status" value="1"/>
</dbReference>
<evidence type="ECO:0000256" key="6">
    <source>
        <dbReference type="ARBA" id="ARBA00038091"/>
    </source>
</evidence>
<evidence type="ECO:0000256" key="2">
    <source>
        <dbReference type="ARBA" id="ARBA00022490"/>
    </source>
</evidence>
<dbReference type="PANTHER" id="PTHR42873:SF1">
    <property type="entry name" value="S-ADENOSYLMETHIONINE-DEPENDENT METHYLTRANSFERASE DOMAIN-CONTAINING PROTEIN"/>
    <property type="match status" value="1"/>
</dbReference>
<organism evidence="9 10">
    <name type="scientific">Dongia rigui</name>
    <dbReference type="NCBI Taxonomy" id="940149"/>
    <lineage>
        <taxon>Bacteria</taxon>
        <taxon>Pseudomonadati</taxon>
        <taxon>Pseudomonadota</taxon>
        <taxon>Alphaproteobacteria</taxon>
        <taxon>Rhodospirillales</taxon>
        <taxon>Dongiaceae</taxon>
        <taxon>Dongia</taxon>
    </lineage>
</organism>
<evidence type="ECO:0000256" key="3">
    <source>
        <dbReference type="ARBA" id="ARBA00022603"/>
    </source>
</evidence>
<keyword evidence="3 9" id="KW-0489">Methyltransferase</keyword>
<proteinExistence type="inferred from homology"/>